<dbReference type="OrthoDB" id="9801249at2"/>
<evidence type="ECO:0000313" key="7">
    <source>
        <dbReference type="EMBL" id="SLN36784.1"/>
    </source>
</evidence>
<evidence type="ECO:0000256" key="2">
    <source>
        <dbReference type="ARBA" id="ARBA00008639"/>
    </source>
</evidence>
<dbReference type="InterPro" id="IPR027278">
    <property type="entry name" value="ACCD_DCysDesulf"/>
</dbReference>
<comment type="cofactor">
    <cofactor evidence="1">
        <name>pyridoxal 5'-phosphate</name>
        <dbReference type="ChEBI" id="CHEBI:597326"/>
    </cofactor>
</comment>
<evidence type="ECO:0000256" key="1">
    <source>
        <dbReference type="ARBA" id="ARBA00001933"/>
    </source>
</evidence>
<gene>
    <name evidence="7" type="primary">dcyD</name>
    <name evidence="7" type="ORF">ROG8370_01521</name>
</gene>
<name>A0A1X6Z0N8_9RHOB</name>
<dbReference type="AlphaFoldDB" id="A0A1X6Z0N8"/>
<organism evidence="7 8">
    <name type="scientific">Roseovarius gaetbuli</name>
    <dbReference type="NCBI Taxonomy" id="1356575"/>
    <lineage>
        <taxon>Bacteria</taxon>
        <taxon>Pseudomonadati</taxon>
        <taxon>Pseudomonadota</taxon>
        <taxon>Alphaproteobacteria</taxon>
        <taxon>Rhodobacterales</taxon>
        <taxon>Roseobacteraceae</taxon>
        <taxon>Roseovarius</taxon>
    </lineage>
</organism>
<comment type="similarity">
    <text evidence="2">Belongs to the ACC deaminase/D-cysteine desulfhydrase family.</text>
</comment>
<dbReference type="Gene3D" id="3.40.50.1100">
    <property type="match status" value="2"/>
</dbReference>
<reference evidence="8" key="1">
    <citation type="submission" date="2017-03" db="EMBL/GenBank/DDBJ databases">
        <authorList>
            <person name="Rodrigo-Torres L."/>
            <person name="Arahal R.D."/>
            <person name="Lucena T."/>
        </authorList>
    </citation>
    <scope>NUCLEOTIDE SEQUENCE [LARGE SCALE GENOMIC DNA]</scope>
    <source>
        <strain evidence="8">CECT 8370</strain>
    </source>
</reference>
<evidence type="ECO:0000259" key="6">
    <source>
        <dbReference type="Pfam" id="PF00291"/>
    </source>
</evidence>
<dbReference type="SUPFAM" id="SSF53686">
    <property type="entry name" value="Tryptophan synthase beta subunit-like PLP-dependent enzymes"/>
    <property type="match status" value="1"/>
</dbReference>
<keyword evidence="3 5" id="KW-0663">Pyridoxal phosphate</keyword>
<protein>
    <submittedName>
        <fullName evidence="7">D-cysteine desulfhydrase</fullName>
        <ecNumber evidence="7">4.4.1.15</ecNumber>
    </submittedName>
</protein>
<dbReference type="EC" id="4.4.1.15" evidence="7"/>
<feature type="active site" description="Nucleophile" evidence="4">
    <location>
        <position position="87"/>
    </location>
</feature>
<dbReference type="EMBL" id="FWFJ01000011">
    <property type="protein sequence ID" value="SLN36784.1"/>
    <property type="molecule type" value="Genomic_DNA"/>
</dbReference>
<dbReference type="InterPro" id="IPR036052">
    <property type="entry name" value="TrpB-like_PALP_sf"/>
</dbReference>
<evidence type="ECO:0000256" key="5">
    <source>
        <dbReference type="PIRSR" id="PIRSR006278-2"/>
    </source>
</evidence>
<evidence type="ECO:0000256" key="4">
    <source>
        <dbReference type="PIRSR" id="PIRSR006278-1"/>
    </source>
</evidence>
<dbReference type="Pfam" id="PF00291">
    <property type="entry name" value="PALP"/>
    <property type="match status" value="1"/>
</dbReference>
<dbReference type="PIRSF" id="PIRSF006278">
    <property type="entry name" value="ACCD_DCysDesulf"/>
    <property type="match status" value="1"/>
</dbReference>
<dbReference type="GO" id="GO:0019148">
    <property type="term" value="F:D-cysteine desulfhydrase activity"/>
    <property type="evidence" value="ECO:0007669"/>
    <property type="project" value="UniProtKB-EC"/>
</dbReference>
<dbReference type="Proteomes" id="UP000194012">
    <property type="component" value="Unassembled WGS sequence"/>
</dbReference>
<dbReference type="PANTHER" id="PTHR43780:SF2">
    <property type="entry name" value="1-AMINOCYCLOPROPANE-1-CARBOXYLATE DEAMINASE-RELATED"/>
    <property type="match status" value="1"/>
</dbReference>
<feature type="domain" description="Tryptophan synthase beta chain-like PALP" evidence="6">
    <location>
        <begin position="29"/>
        <end position="333"/>
    </location>
</feature>
<dbReference type="PANTHER" id="PTHR43780">
    <property type="entry name" value="1-AMINOCYCLOPROPANE-1-CARBOXYLATE DEAMINASE-RELATED"/>
    <property type="match status" value="1"/>
</dbReference>
<accession>A0A1X6Z0N8</accession>
<feature type="modified residue" description="N6-(pyridoxal phosphate)lysine" evidence="5">
    <location>
        <position position="60"/>
    </location>
</feature>
<dbReference type="RefSeq" id="WP_085826466.1">
    <property type="nucleotide sequence ID" value="NZ_FWFJ01000011.1"/>
</dbReference>
<proteinExistence type="inferred from homology"/>
<evidence type="ECO:0000313" key="8">
    <source>
        <dbReference type="Proteomes" id="UP000194012"/>
    </source>
</evidence>
<sequence length="358" mass="38138">MALHDLSELDLLPGLAEYPRAALFSTPPEIEPLPRLGARLGIALEVKRDDLLPIAMGGNKVRQLEYYLGEALAQNADSVLITGAVQSNFVRLCAASARKLGLEPHIQLENRVPKDDAAYVRSGNVLLNQLLGATIYPYVGDQSEAAADANLDAIADDLRRAGKSPYVIHLGTGHPPLGGLGYARAAAEMYLDYQSRGEWPDHVVLGSGSGLTHGGFLAGARAVGWDVAVHGICVRRPAQEQAPRILARTREICTMLSSDCEIAQSDIRVDDSTLAPGYGQMNASVRDAIRYGALDEGLLVDPVYTGRALAGLIALTRSGVIARGQRVVFIHTGGLPAIFAYQDDLRAGDDQGGPDTGR</sequence>
<keyword evidence="7" id="KW-0456">Lyase</keyword>
<keyword evidence="8" id="KW-1185">Reference proteome</keyword>
<evidence type="ECO:0000256" key="3">
    <source>
        <dbReference type="ARBA" id="ARBA00022898"/>
    </source>
</evidence>
<dbReference type="InterPro" id="IPR001926">
    <property type="entry name" value="TrpB-like_PALP"/>
</dbReference>